<protein>
    <submittedName>
        <fullName evidence="3">Uncharacterized protein</fullName>
    </submittedName>
</protein>
<proteinExistence type="predicted"/>
<sequence length="120" mass="12667">MKLANVMKTGIVSLALLFTAATAAYAADAVNLQTNQNTQLQTQQRMGPAVPQGAGSQKQLQHKKMHQHQNKFEKQLQKAENGNRGTAMGSGANSEQRVGNRSGTQGSSGSMNRSGGGGKR</sequence>
<evidence type="ECO:0000313" key="4">
    <source>
        <dbReference type="Proteomes" id="UP001222275"/>
    </source>
</evidence>
<evidence type="ECO:0000256" key="2">
    <source>
        <dbReference type="SAM" id="SignalP"/>
    </source>
</evidence>
<organism evidence="3 4">
    <name type="scientific">Thiomicrorhabdus lithotrophica</name>
    <dbReference type="NCBI Taxonomy" id="2949997"/>
    <lineage>
        <taxon>Bacteria</taxon>
        <taxon>Pseudomonadati</taxon>
        <taxon>Pseudomonadota</taxon>
        <taxon>Gammaproteobacteria</taxon>
        <taxon>Thiotrichales</taxon>
        <taxon>Piscirickettsiaceae</taxon>
        <taxon>Thiomicrorhabdus</taxon>
    </lineage>
</organism>
<feature type="compositionally biased region" description="Polar residues" evidence="1">
    <location>
        <begin position="91"/>
        <end position="105"/>
    </location>
</feature>
<dbReference type="Proteomes" id="UP001222275">
    <property type="component" value="Chromosome"/>
</dbReference>
<feature type="signal peptide" evidence="2">
    <location>
        <begin position="1"/>
        <end position="26"/>
    </location>
</feature>
<feature type="region of interest" description="Disordered" evidence="1">
    <location>
        <begin position="39"/>
        <end position="120"/>
    </location>
</feature>
<feature type="chain" id="PRO_5046290106" evidence="2">
    <location>
        <begin position="27"/>
        <end position="120"/>
    </location>
</feature>
<accession>A0ABY8CCF9</accession>
<name>A0ABY8CCF9_9GAMM</name>
<evidence type="ECO:0000256" key="1">
    <source>
        <dbReference type="SAM" id="MobiDB-lite"/>
    </source>
</evidence>
<keyword evidence="2" id="KW-0732">Signal</keyword>
<keyword evidence="4" id="KW-1185">Reference proteome</keyword>
<dbReference type="EMBL" id="CP102381">
    <property type="protein sequence ID" value="WEJ63683.1"/>
    <property type="molecule type" value="Genomic_DNA"/>
</dbReference>
<evidence type="ECO:0000313" key="3">
    <source>
        <dbReference type="EMBL" id="WEJ63683.1"/>
    </source>
</evidence>
<reference evidence="3 4" key="1">
    <citation type="submission" date="2022-06" db="EMBL/GenBank/DDBJ databases">
        <title>Thiomicrohabdus sp. nov, an obligately chemolithoautotrophic, sulfur-oxidizing bacterium isolated from beach of Guanyin Mountain. Amoy.</title>
        <authorList>
            <person name="Zhu H."/>
        </authorList>
    </citation>
    <scope>NUCLEOTIDE SEQUENCE [LARGE SCALE GENOMIC DNA]</scope>
    <source>
        <strain evidence="3 4">XGS-01</strain>
    </source>
</reference>
<gene>
    <name evidence="3" type="ORF">NR989_05370</name>
</gene>
<dbReference type="RefSeq" id="WP_275595938.1">
    <property type="nucleotide sequence ID" value="NZ_CP102381.1"/>
</dbReference>
<feature type="compositionally biased region" description="Basic residues" evidence="1">
    <location>
        <begin position="60"/>
        <end position="69"/>
    </location>
</feature>